<name>A0A921UHP5_SORBI</name>
<dbReference type="Gene3D" id="3.30.40.10">
    <property type="entry name" value="Zinc/RING finger domain, C3HC4 (zinc finger)"/>
    <property type="match status" value="1"/>
</dbReference>
<dbReference type="Gramene" id="EES04659">
    <property type="protein sequence ID" value="EES04659"/>
    <property type="gene ID" value="SORBI_3004G069600"/>
</dbReference>
<accession>A0A921UHP5</accession>
<dbReference type="EMBL" id="CM027683">
    <property type="protein sequence ID" value="KAG0532059.1"/>
    <property type="molecule type" value="Genomic_DNA"/>
</dbReference>
<dbReference type="PANTHER" id="PTHR15710:SF73">
    <property type="entry name" value="RING-TYPE DOMAIN-CONTAINING PROTEIN"/>
    <property type="match status" value="1"/>
</dbReference>
<dbReference type="SUPFAM" id="SSF57850">
    <property type="entry name" value="RING/U-box"/>
    <property type="match status" value="1"/>
</dbReference>
<dbReference type="OrthoDB" id="631680at2759"/>
<dbReference type="SMART" id="SM00184">
    <property type="entry name" value="RING"/>
    <property type="match status" value="1"/>
</dbReference>
<comment type="caution">
    <text evidence="7">The sequence shown here is derived from an EMBL/GenBank/DDBJ whole genome shotgun (WGS) entry which is preliminary data.</text>
</comment>
<evidence type="ECO:0000256" key="3">
    <source>
        <dbReference type="ARBA" id="ARBA00022833"/>
    </source>
</evidence>
<protein>
    <recommendedName>
        <fullName evidence="6">RING-type domain-containing protein</fullName>
    </recommendedName>
</protein>
<dbReference type="KEGG" id="sbi:8077645"/>
<dbReference type="InterPro" id="IPR013083">
    <property type="entry name" value="Znf_RING/FYVE/PHD"/>
</dbReference>
<evidence type="ECO:0000313" key="7">
    <source>
        <dbReference type="EMBL" id="KAG0532059.1"/>
    </source>
</evidence>
<keyword evidence="3" id="KW-0862">Zinc</keyword>
<evidence type="ECO:0000313" key="8">
    <source>
        <dbReference type="Proteomes" id="UP000807115"/>
    </source>
</evidence>
<dbReference type="PROSITE" id="PS50089">
    <property type="entry name" value="ZF_RING_2"/>
    <property type="match status" value="1"/>
</dbReference>
<evidence type="ECO:0000259" key="6">
    <source>
        <dbReference type="PROSITE" id="PS50089"/>
    </source>
</evidence>
<evidence type="ECO:0000256" key="1">
    <source>
        <dbReference type="ARBA" id="ARBA00022723"/>
    </source>
</evidence>
<organism evidence="7 8">
    <name type="scientific">Sorghum bicolor</name>
    <name type="common">Sorghum</name>
    <name type="synonym">Sorghum vulgare</name>
    <dbReference type="NCBI Taxonomy" id="4558"/>
    <lineage>
        <taxon>Eukaryota</taxon>
        <taxon>Viridiplantae</taxon>
        <taxon>Streptophyta</taxon>
        <taxon>Embryophyta</taxon>
        <taxon>Tracheophyta</taxon>
        <taxon>Spermatophyta</taxon>
        <taxon>Magnoliopsida</taxon>
        <taxon>Liliopsida</taxon>
        <taxon>Poales</taxon>
        <taxon>Poaceae</taxon>
        <taxon>PACMAD clade</taxon>
        <taxon>Panicoideae</taxon>
        <taxon>Andropogonodae</taxon>
        <taxon>Andropogoneae</taxon>
        <taxon>Sorghinae</taxon>
        <taxon>Sorghum</taxon>
    </lineage>
</organism>
<dbReference type="GO" id="GO:0008270">
    <property type="term" value="F:zinc ion binding"/>
    <property type="evidence" value="ECO:0007669"/>
    <property type="project" value="UniProtKB-KW"/>
</dbReference>
<dbReference type="PANTHER" id="PTHR15710">
    <property type="entry name" value="E3 UBIQUITIN-PROTEIN LIGASE PRAJA"/>
    <property type="match status" value="1"/>
</dbReference>
<gene>
    <name evidence="7" type="ORF">BDA96_04G075300</name>
</gene>
<evidence type="ECO:0000256" key="5">
    <source>
        <dbReference type="SAM" id="MobiDB-lite"/>
    </source>
</evidence>
<evidence type="ECO:0000256" key="4">
    <source>
        <dbReference type="PROSITE-ProRule" id="PRU00175"/>
    </source>
</evidence>
<proteinExistence type="predicted"/>
<feature type="domain" description="RING-type" evidence="6">
    <location>
        <begin position="105"/>
        <end position="150"/>
    </location>
</feature>
<evidence type="ECO:0000256" key="2">
    <source>
        <dbReference type="ARBA" id="ARBA00022771"/>
    </source>
</evidence>
<dbReference type="Proteomes" id="UP000807115">
    <property type="component" value="Chromosome 4"/>
</dbReference>
<keyword evidence="1" id="KW-0479">Metal-binding</keyword>
<reference evidence="7" key="2">
    <citation type="submission" date="2020-10" db="EMBL/GenBank/DDBJ databases">
        <authorList>
            <person name="Cooper E.A."/>
            <person name="Brenton Z.W."/>
            <person name="Flinn B.S."/>
            <person name="Jenkins J."/>
            <person name="Shu S."/>
            <person name="Flowers D."/>
            <person name="Luo F."/>
            <person name="Wang Y."/>
            <person name="Xia P."/>
            <person name="Barry K."/>
            <person name="Daum C."/>
            <person name="Lipzen A."/>
            <person name="Yoshinaga Y."/>
            <person name="Schmutz J."/>
            <person name="Saski C."/>
            <person name="Vermerris W."/>
            <person name="Kresovich S."/>
        </authorList>
    </citation>
    <scope>NUCLEOTIDE SEQUENCE</scope>
</reference>
<reference evidence="7" key="1">
    <citation type="journal article" date="2019" name="BMC Genomics">
        <title>A new reference genome for Sorghum bicolor reveals high levels of sequence similarity between sweet and grain genotypes: implications for the genetics of sugar metabolism.</title>
        <authorList>
            <person name="Cooper E.A."/>
            <person name="Brenton Z.W."/>
            <person name="Flinn B.S."/>
            <person name="Jenkins J."/>
            <person name="Shu S."/>
            <person name="Flowers D."/>
            <person name="Luo F."/>
            <person name="Wang Y."/>
            <person name="Xia P."/>
            <person name="Barry K."/>
            <person name="Daum C."/>
            <person name="Lipzen A."/>
            <person name="Yoshinaga Y."/>
            <person name="Schmutz J."/>
            <person name="Saski C."/>
            <person name="Vermerris W."/>
            <person name="Kresovich S."/>
        </authorList>
    </citation>
    <scope>NUCLEOTIDE SEQUENCE</scope>
</reference>
<dbReference type="Pfam" id="PF13639">
    <property type="entry name" value="zf-RING_2"/>
    <property type="match status" value="1"/>
</dbReference>
<keyword evidence="2 4" id="KW-0863">Zinc-finger</keyword>
<dbReference type="OMA" id="CANAAQM"/>
<sequence length="199" mass="22617">MEEPPQGEGWGFGDFPAAESIFTYGSYFYGGRTYTTRQQEVWMHILPNLPTAAPHPDPEVVQVGFQGPVSVTTEQGKRGRAVIEDAILRLLPEVKVTPTTPTDCCAICLEDFAAAPAPLTLRAMPSCSHAFHQHCILQWLRLKAACPVCRHQLSLSLSTEEEEEEEGQRRPRRRRRRSYDDWLSFPWSRVQSPFTREES</sequence>
<dbReference type="AlphaFoldDB" id="A0A921UHP5"/>
<dbReference type="InterPro" id="IPR001841">
    <property type="entry name" value="Znf_RING"/>
</dbReference>
<feature type="region of interest" description="Disordered" evidence="5">
    <location>
        <begin position="157"/>
        <end position="177"/>
    </location>
</feature>